<dbReference type="SUPFAM" id="SSF55248">
    <property type="entry name" value="PCD-like"/>
    <property type="match status" value="1"/>
</dbReference>
<dbReference type="GO" id="GO:0009536">
    <property type="term" value="C:plastid"/>
    <property type="evidence" value="ECO:0007669"/>
    <property type="project" value="TreeGrafter"/>
</dbReference>
<organism evidence="5 6">
    <name type="scientific">Papaver nudicaule</name>
    <name type="common">Iceland poppy</name>
    <dbReference type="NCBI Taxonomy" id="74823"/>
    <lineage>
        <taxon>Eukaryota</taxon>
        <taxon>Viridiplantae</taxon>
        <taxon>Streptophyta</taxon>
        <taxon>Embryophyta</taxon>
        <taxon>Tracheophyta</taxon>
        <taxon>Spermatophyta</taxon>
        <taxon>Magnoliopsida</taxon>
        <taxon>Ranunculales</taxon>
        <taxon>Papaveraceae</taxon>
        <taxon>Papaveroideae</taxon>
        <taxon>Papaver</taxon>
    </lineage>
</organism>
<dbReference type="InterPro" id="IPR036428">
    <property type="entry name" value="PCD_sf"/>
</dbReference>
<gene>
    <name evidence="5" type="ORF">MKW94_015424</name>
</gene>
<comment type="catalytic activity">
    <reaction evidence="1">
        <text>(4aS,6R)-4a-hydroxy-L-erythro-5,6,7,8-tetrahydrobiopterin = (6R)-L-erythro-6,7-dihydrobiopterin + H2O</text>
        <dbReference type="Rhea" id="RHEA:11920"/>
        <dbReference type="ChEBI" id="CHEBI:15377"/>
        <dbReference type="ChEBI" id="CHEBI:15642"/>
        <dbReference type="ChEBI" id="CHEBI:43120"/>
        <dbReference type="EC" id="4.2.1.96"/>
    </reaction>
</comment>
<dbReference type="Pfam" id="PF01329">
    <property type="entry name" value="Pterin_4a"/>
    <property type="match status" value="1"/>
</dbReference>
<proteinExistence type="inferred from homology"/>
<sequence>MALNLPSSLCFQFRTPISTPKHQTTQEFSFNSGNSTPLSLRNDRKVVAFGLANGDMLGDFGARDPYPAEIESNFGEKVLTSGDTEHKILIPNISALSLSTQECTPLDPSQPPITKQVAQQLLRKVIGWRLVEDEGTGILRLQCLWKLKDYKSGIELINRIYDVAATIQCYPDLRLEPPNQVSAQVYTPSIGGLCMNDFILAAKIDNIKTSDLVPRRRAWA</sequence>
<dbReference type="Proteomes" id="UP001177140">
    <property type="component" value="Unassembled WGS sequence"/>
</dbReference>
<dbReference type="EC" id="4.2.1.96" evidence="3"/>
<keyword evidence="4" id="KW-0456">Lyase</keyword>
<evidence type="ECO:0000256" key="3">
    <source>
        <dbReference type="ARBA" id="ARBA00013252"/>
    </source>
</evidence>
<comment type="similarity">
    <text evidence="2">Belongs to the pterin-4-alpha-carbinolamine dehydratase family.</text>
</comment>
<comment type="caution">
    <text evidence="5">The sequence shown here is derived from an EMBL/GenBank/DDBJ whole genome shotgun (WGS) entry which is preliminary data.</text>
</comment>
<evidence type="ECO:0000256" key="1">
    <source>
        <dbReference type="ARBA" id="ARBA00001554"/>
    </source>
</evidence>
<name>A0AA41S7V9_PAPNU</name>
<protein>
    <recommendedName>
        <fullName evidence="3">4a-hydroxytetrahydrobiopterin dehydratase</fullName>
        <ecNumber evidence="3">4.2.1.96</ecNumber>
    </recommendedName>
</protein>
<evidence type="ECO:0000256" key="2">
    <source>
        <dbReference type="ARBA" id="ARBA00006472"/>
    </source>
</evidence>
<dbReference type="GO" id="GO:0006729">
    <property type="term" value="P:tetrahydrobiopterin biosynthetic process"/>
    <property type="evidence" value="ECO:0007669"/>
    <property type="project" value="InterPro"/>
</dbReference>
<dbReference type="PANTHER" id="PTHR12599">
    <property type="entry name" value="PTERIN-4-ALPHA-CARBINOLAMINE DEHYDRATASE"/>
    <property type="match status" value="1"/>
</dbReference>
<reference evidence="5" key="1">
    <citation type="submission" date="2022-03" db="EMBL/GenBank/DDBJ databases">
        <title>A functionally conserved STORR gene fusion in Papaver species that diverged 16.8 million years ago.</title>
        <authorList>
            <person name="Catania T."/>
        </authorList>
    </citation>
    <scope>NUCLEOTIDE SEQUENCE</scope>
    <source>
        <strain evidence="5">S-191538</strain>
    </source>
</reference>
<keyword evidence="6" id="KW-1185">Reference proteome</keyword>
<dbReference type="AlphaFoldDB" id="A0AA41S7V9"/>
<evidence type="ECO:0000256" key="4">
    <source>
        <dbReference type="ARBA" id="ARBA00023239"/>
    </source>
</evidence>
<accession>A0AA41S7V9</accession>
<dbReference type="InterPro" id="IPR001533">
    <property type="entry name" value="Pterin_deHydtase"/>
</dbReference>
<dbReference type="Gene3D" id="3.30.1360.20">
    <property type="entry name" value="Transcriptional coactivator/pterin dehydratase"/>
    <property type="match status" value="1"/>
</dbReference>
<dbReference type="GO" id="GO:0008124">
    <property type="term" value="F:4-alpha-hydroxytetrahydrobiopterin dehydratase activity"/>
    <property type="evidence" value="ECO:0007669"/>
    <property type="project" value="UniProtKB-EC"/>
</dbReference>
<dbReference type="EMBL" id="JAJJMA010084004">
    <property type="protein sequence ID" value="MCL7028853.1"/>
    <property type="molecule type" value="Genomic_DNA"/>
</dbReference>
<evidence type="ECO:0000313" key="6">
    <source>
        <dbReference type="Proteomes" id="UP001177140"/>
    </source>
</evidence>
<evidence type="ECO:0000313" key="5">
    <source>
        <dbReference type="EMBL" id="MCL7028853.1"/>
    </source>
</evidence>
<dbReference type="PANTHER" id="PTHR12599:SF8">
    <property type="entry name" value="PTERIN-4-ALPHA-CARBINOLAMINE DEHYDRATASE, CHLOROPLASTIC-RELATED"/>
    <property type="match status" value="1"/>
</dbReference>